<evidence type="ECO:0000256" key="2">
    <source>
        <dbReference type="SAM" id="Phobius"/>
    </source>
</evidence>
<name>A0A132A2X7_SARSC</name>
<keyword evidence="2" id="KW-1133">Transmembrane helix</keyword>
<keyword evidence="2" id="KW-0812">Transmembrane</keyword>
<accession>A0A132A2X7</accession>
<dbReference type="Proteomes" id="UP000070412">
    <property type="component" value="Unassembled WGS sequence"/>
</dbReference>
<dbReference type="Proteomes" id="UP000616769">
    <property type="component" value="Unassembled WGS sequence"/>
</dbReference>
<evidence type="ECO:0000313" key="7">
    <source>
        <dbReference type="Proteomes" id="UP000616769"/>
    </source>
</evidence>
<feature type="region of interest" description="Disordered" evidence="1">
    <location>
        <begin position="314"/>
        <end position="354"/>
    </location>
</feature>
<feature type="transmembrane region" description="Helical" evidence="2">
    <location>
        <begin position="21"/>
        <end position="39"/>
    </location>
</feature>
<feature type="compositionally biased region" description="Basic and acidic residues" evidence="1">
    <location>
        <begin position="315"/>
        <end position="354"/>
    </location>
</feature>
<reference evidence="4 7" key="1">
    <citation type="journal article" date="2015" name="Parasit. Vectors">
        <title>Draft genome of the scabies mite.</title>
        <authorList>
            <person name="Rider S.D.Jr."/>
            <person name="Morgan M.S."/>
            <person name="Arlian L.G."/>
        </authorList>
    </citation>
    <scope>NUCLEOTIDE SEQUENCE [LARGE SCALE GENOMIC DNA]</scope>
    <source>
        <strain evidence="4">Arlian Lab</strain>
    </source>
</reference>
<keyword evidence="2" id="KW-0472">Membrane</keyword>
<evidence type="ECO:0000313" key="6">
    <source>
        <dbReference type="Proteomes" id="UP000070412"/>
    </source>
</evidence>
<dbReference type="EMBL" id="WVUK01000061">
    <property type="protein sequence ID" value="KAF7491078.1"/>
    <property type="molecule type" value="Genomic_DNA"/>
</dbReference>
<dbReference type="VEuPathDB" id="VectorBase:SSCA004752"/>
<reference evidence="5" key="4">
    <citation type="submission" date="2022-06" db="UniProtKB">
        <authorList>
            <consortium name="EnsemblMetazoa"/>
        </authorList>
    </citation>
    <scope>IDENTIFICATION</scope>
</reference>
<evidence type="ECO:0000256" key="1">
    <source>
        <dbReference type="SAM" id="MobiDB-lite"/>
    </source>
</evidence>
<dbReference type="EMBL" id="JXLN01010235">
    <property type="protein sequence ID" value="KPM05376.1"/>
    <property type="molecule type" value="Genomic_DNA"/>
</dbReference>
<evidence type="ECO:0000313" key="3">
    <source>
        <dbReference type="EMBL" id="KAF7491078.1"/>
    </source>
</evidence>
<feature type="region of interest" description="Disordered" evidence="1">
    <location>
        <begin position="169"/>
        <end position="215"/>
    </location>
</feature>
<gene>
    <name evidence="4" type="ORF">QR98_0038380</name>
    <name evidence="3" type="ORF">SSS_6445</name>
</gene>
<dbReference type="AlphaFoldDB" id="A0A132A2X7"/>
<protein>
    <submittedName>
        <fullName evidence="4 5">Uncharacterized protein</fullName>
    </submittedName>
</protein>
<proteinExistence type="predicted"/>
<dbReference type="EnsemblMetazoa" id="SSS_6445s_mrna">
    <property type="protein sequence ID" value="KAF7491078.1"/>
    <property type="gene ID" value="SSS_6445"/>
</dbReference>
<dbReference type="OrthoDB" id="10467766at2759"/>
<evidence type="ECO:0000313" key="5">
    <source>
        <dbReference type="EnsemblMetazoa" id="KAF7491078.1"/>
    </source>
</evidence>
<reference evidence="3" key="3">
    <citation type="submission" date="2020-01" db="EMBL/GenBank/DDBJ databases">
        <authorList>
            <person name="Korhonen P.K.K."/>
            <person name="Guangxu M.G."/>
            <person name="Wang T.W."/>
            <person name="Stroehlein A.J.S."/>
            <person name="Young N.D."/>
            <person name="Ang C.-S.A."/>
            <person name="Fernando D.W.F."/>
            <person name="Lu H.L."/>
            <person name="Taylor S.T."/>
            <person name="Ehtesham M.E.M."/>
            <person name="Najaraj S.H.N."/>
            <person name="Harsha G.H.G."/>
            <person name="Madugundu A.M."/>
            <person name="Renuse S.R."/>
            <person name="Holt D.H."/>
            <person name="Pandey A.P."/>
            <person name="Papenfuss A.P."/>
            <person name="Gasser R.B.G."/>
            <person name="Fischer K.F."/>
        </authorList>
    </citation>
    <scope>NUCLEOTIDE SEQUENCE</scope>
    <source>
        <strain evidence="3">SSS_KF_BRIS2020</strain>
    </source>
</reference>
<reference evidence="6" key="2">
    <citation type="journal article" date="2020" name="PLoS Negl. Trop. Dis.">
        <title>High-quality nuclear genome for Sarcoptes scabiei-A critical resource for a neglected parasite.</title>
        <authorList>
            <person name="Korhonen P.K."/>
            <person name="Gasser R.B."/>
            <person name="Ma G."/>
            <person name="Wang T."/>
            <person name="Stroehlein A.J."/>
            <person name="Young N.D."/>
            <person name="Ang C.S."/>
            <person name="Fernando D.D."/>
            <person name="Lu H.C."/>
            <person name="Taylor S."/>
            <person name="Reynolds S.L."/>
            <person name="Mofiz E."/>
            <person name="Najaraj S.H."/>
            <person name="Gowda H."/>
            <person name="Madugundu A."/>
            <person name="Renuse S."/>
            <person name="Holt D."/>
            <person name="Pandey A."/>
            <person name="Papenfuss A.T."/>
            <person name="Fischer K."/>
        </authorList>
    </citation>
    <scope>NUCLEOTIDE SEQUENCE [LARGE SCALE GENOMIC DNA]</scope>
</reference>
<sequence length="354" mass="41289">MRYVRAKFSPNNSKYGSKFRSNYISTISIFLTILIVFISDNLLVQAGKDKDEHLFLHMPEGGAKVILPIPLFIPVPFPIIEDVEKIYHRKKVMVITKAKYKKPKYYEPKKTKYDSYGSNSSSYYEPNYNAKYESDYKTGDYKLPEITYAGDAKNANYGDKKGAYGEQYSSSEISKTKYAPSKHSSQSKKTRSRAKDEEDDHEFSASDPKPSVYPGFSTYDGYQHDYQEYPAENIEHYGKKRKKTYKTTSYIAPMSEYDSPTNYYPYDADEGEEVEHLAYSTDDGKSKDLNPKNILKTLLKMFTKEKINLKVNIDYNKDKTKHEKKKPEQERNRSIGKMIDEHIKKLEDEEYRHH</sequence>
<keyword evidence="6" id="KW-1185">Reference proteome</keyword>
<organism evidence="4 7">
    <name type="scientific">Sarcoptes scabiei</name>
    <name type="common">Itch mite</name>
    <name type="synonym">Acarus scabiei</name>
    <dbReference type="NCBI Taxonomy" id="52283"/>
    <lineage>
        <taxon>Eukaryota</taxon>
        <taxon>Metazoa</taxon>
        <taxon>Ecdysozoa</taxon>
        <taxon>Arthropoda</taxon>
        <taxon>Chelicerata</taxon>
        <taxon>Arachnida</taxon>
        <taxon>Acari</taxon>
        <taxon>Acariformes</taxon>
        <taxon>Sarcoptiformes</taxon>
        <taxon>Astigmata</taxon>
        <taxon>Psoroptidia</taxon>
        <taxon>Sarcoptoidea</taxon>
        <taxon>Sarcoptidae</taxon>
        <taxon>Sarcoptinae</taxon>
        <taxon>Sarcoptes</taxon>
    </lineage>
</organism>
<evidence type="ECO:0000313" key="4">
    <source>
        <dbReference type="EMBL" id="KPM05376.1"/>
    </source>
</evidence>